<gene>
    <name evidence="7" type="ORF">E4U56_005959</name>
</gene>
<evidence type="ECO:0000256" key="3">
    <source>
        <dbReference type="ARBA" id="ARBA00022741"/>
    </source>
</evidence>
<dbReference type="PANTHER" id="PTHR45646:SF11">
    <property type="entry name" value="SERINE_THREONINE-PROTEIN KINASE DOA"/>
    <property type="match status" value="1"/>
</dbReference>
<dbReference type="GO" id="GO:0005634">
    <property type="term" value="C:nucleus"/>
    <property type="evidence" value="ECO:0007669"/>
    <property type="project" value="TreeGrafter"/>
</dbReference>
<dbReference type="InterPro" id="IPR051175">
    <property type="entry name" value="CLK_kinases"/>
</dbReference>
<dbReference type="InterPro" id="IPR011009">
    <property type="entry name" value="Kinase-like_dom_sf"/>
</dbReference>
<evidence type="ECO:0000256" key="2">
    <source>
        <dbReference type="ARBA" id="ARBA00022679"/>
    </source>
</evidence>
<dbReference type="AlphaFoldDB" id="A0A9P7MVL1"/>
<dbReference type="GO" id="GO:0004674">
    <property type="term" value="F:protein serine/threonine kinase activity"/>
    <property type="evidence" value="ECO:0007669"/>
    <property type="project" value="UniProtKB-KW"/>
</dbReference>
<dbReference type="Pfam" id="PF00069">
    <property type="entry name" value="Pkinase"/>
    <property type="match status" value="1"/>
</dbReference>
<keyword evidence="1" id="KW-0723">Serine/threonine-protein kinase</keyword>
<accession>A0A9P7MVL1</accession>
<evidence type="ECO:0000313" key="7">
    <source>
        <dbReference type="EMBL" id="KAG5972478.1"/>
    </source>
</evidence>
<dbReference type="EMBL" id="SRPS01000045">
    <property type="protein sequence ID" value="KAG5972478.1"/>
    <property type="molecule type" value="Genomic_DNA"/>
</dbReference>
<feature type="domain" description="Protein kinase" evidence="6">
    <location>
        <begin position="1"/>
        <end position="370"/>
    </location>
</feature>
<dbReference type="InterPro" id="IPR000719">
    <property type="entry name" value="Prot_kinase_dom"/>
</dbReference>
<evidence type="ECO:0000259" key="6">
    <source>
        <dbReference type="PROSITE" id="PS50011"/>
    </source>
</evidence>
<protein>
    <recommendedName>
        <fullName evidence="6">Protein kinase domain-containing protein</fullName>
    </recommendedName>
</protein>
<dbReference type="OrthoDB" id="5979581at2759"/>
<proteinExistence type="predicted"/>
<keyword evidence="5" id="KW-0067">ATP-binding</keyword>
<dbReference type="SUPFAM" id="SSF56112">
    <property type="entry name" value="Protein kinase-like (PK-like)"/>
    <property type="match status" value="1"/>
</dbReference>
<dbReference type="SMART" id="SM00220">
    <property type="entry name" value="S_TKc"/>
    <property type="match status" value="1"/>
</dbReference>
<dbReference type="GO" id="GO:0043484">
    <property type="term" value="P:regulation of RNA splicing"/>
    <property type="evidence" value="ECO:0007669"/>
    <property type="project" value="TreeGrafter"/>
</dbReference>
<sequence>MLYDWMRLFFQDSRSETARVFPEPVEEARWTERLKSFHPTEPGQILNGRFKTIAKLGYGRGSTVWLAENLECKIWSKSKLPRYVSIKIAALDIDASDEIGFLELIANANPSHEGLKYIRVPLDTFDLQDIKDDNILTSPMTDSDIKPFANHCKASAQPRYIGKDGRVTYASHDEIIGIRGSPWPRLADFNTCFPLLPDDFCSTAPIQSDVFRAPEVFLGIPWSYKVDIWNLGLMMWSLVQGTDLFDGSVGDDGEYDAHVHLAQMITTLGRPPPLLVKRERLCRENKQSDLVSPKGKECETMNEYWGGPFFDDDGCMIRKDLVKEGKMVPQLLTELTNEDKTQFLRLLDDMIKWLPERRKSAAELLKHPFFIHED</sequence>
<keyword evidence="2" id="KW-0808">Transferase</keyword>
<evidence type="ECO:0000313" key="8">
    <source>
        <dbReference type="Proteomes" id="UP000784919"/>
    </source>
</evidence>
<keyword evidence="4" id="KW-0418">Kinase</keyword>
<evidence type="ECO:0000256" key="4">
    <source>
        <dbReference type="ARBA" id="ARBA00022777"/>
    </source>
</evidence>
<dbReference type="Gene3D" id="1.10.510.10">
    <property type="entry name" value="Transferase(Phosphotransferase) domain 1"/>
    <property type="match status" value="2"/>
</dbReference>
<dbReference type="Proteomes" id="UP000784919">
    <property type="component" value="Unassembled WGS sequence"/>
</dbReference>
<dbReference type="PANTHER" id="PTHR45646">
    <property type="entry name" value="SERINE/THREONINE-PROTEIN KINASE DOA-RELATED"/>
    <property type="match status" value="1"/>
</dbReference>
<organism evidence="7 8">
    <name type="scientific">Claviceps arundinis</name>
    <dbReference type="NCBI Taxonomy" id="1623583"/>
    <lineage>
        <taxon>Eukaryota</taxon>
        <taxon>Fungi</taxon>
        <taxon>Dikarya</taxon>
        <taxon>Ascomycota</taxon>
        <taxon>Pezizomycotina</taxon>
        <taxon>Sordariomycetes</taxon>
        <taxon>Hypocreomycetidae</taxon>
        <taxon>Hypocreales</taxon>
        <taxon>Clavicipitaceae</taxon>
        <taxon>Claviceps</taxon>
    </lineage>
</organism>
<name>A0A9P7MVL1_9HYPO</name>
<comment type="caution">
    <text evidence="7">The sequence shown here is derived from an EMBL/GenBank/DDBJ whole genome shotgun (WGS) entry which is preliminary data.</text>
</comment>
<evidence type="ECO:0000256" key="1">
    <source>
        <dbReference type="ARBA" id="ARBA00022527"/>
    </source>
</evidence>
<keyword evidence="3" id="KW-0547">Nucleotide-binding</keyword>
<dbReference type="Gene3D" id="3.30.200.20">
    <property type="entry name" value="Phosphorylase Kinase, domain 1"/>
    <property type="match status" value="1"/>
</dbReference>
<dbReference type="GO" id="GO:0005524">
    <property type="term" value="F:ATP binding"/>
    <property type="evidence" value="ECO:0007669"/>
    <property type="project" value="UniProtKB-KW"/>
</dbReference>
<reference evidence="7" key="1">
    <citation type="journal article" date="2020" name="bioRxiv">
        <title>Whole genome comparisons of ergot fungi reveals the divergence and evolution of species within the genus Claviceps are the result of varying mechanisms driving genome evolution and host range expansion.</title>
        <authorList>
            <person name="Wyka S.A."/>
            <person name="Mondo S.J."/>
            <person name="Liu M."/>
            <person name="Dettman J."/>
            <person name="Nalam V."/>
            <person name="Broders K.D."/>
        </authorList>
    </citation>
    <scope>NUCLEOTIDE SEQUENCE</scope>
    <source>
        <strain evidence="7">CCC 1102</strain>
    </source>
</reference>
<evidence type="ECO:0000256" key="5">
    <source>
        <dbReference type="ARBA" id="ARBA00022840"/>
    </source>
</evidence>
<dbReference type="PROSITE" id="PS50011">
    <property type="entry name" value="PROTEIN_KINASE_DOM"/>
    <property type="match status" value="1"/>
</dbReference>